<organism evidence="2">
    <name type="scientific">Tanacetum cinerariifolium</name>
    <name type="common">Dalmatian daisy</name>
    <name type="synonym">Chrysanthemum cinerariifolium</name>
    <dbReference type="NCBI Taxonomy" id="118510"/>
    <lineage>
        <taxon>Eukaryota</taxon>
        <taxon>Viridiplantae</taxon>
        <taxon>Streptophyta</taxon>
        <taxon>Embryophyta</taxon>
        <taxon>Tracheophyta</taxon>
        <taxon>Spermatophyta</taxon>
        <taxon>Magnoliopsida</taxon>
        <taxon>eudicotyledons</taxon>
        <taxon>Gunneridae</taxon>
        <taxon>Pentapetalae</taxon>
        <taxon>asterids</taxon>
        <taxon>campanulids</taxon>
        <taxon>Asterales</taxon>
        <taxon>Asteraceae</taxon>
        <taxon>Asteroideae</taxon>
        <taxon>Anthemideae</taxon>
        <taxon>Anthemidinae</taxon>
        <taxon>Tanacetum</taxon>
    </lineage>
</organism>
<feature type="compositionally biased region" description="Basic and acidic residues" evidence="1">
    <location>
        <begin position="117"/>
        <end position="127"/>
    </location>
</feature>
<proteinExistence type="predicted"/>
<sequence>MIGSLMHLTSSRPDIMFAVCACARYHVNPKASHLHVVKKIFSARNRQWLQIPLQKLDMWLLQVDVDKCFGFNINYLIMDEAVYKELGDRLVRAATTASSLKAKQDSGAKKPWGIEFSGDKESLGEDASKQGRRIDVINVDEDITLVSVQDDADKEMFDVDVLGGEEMFVTGQNTNIVEEAVDIVFQELGKSKTTTTTPISSQQSYDKGKGIMIEEHVKPKKKYQIRLDEEPAKKLQAKFDAEERLVREKAEKEERANIALIEVWDDIQAKIDADHQVGGRKIKRAGEELVQEITKKQKMVDDKEKAELKQLMETILDEEFAMDVIPLAFNGLTEFSHGGLFKPIHSGLLTLPRSVLCQEGSDNMANENVSTPAPTRSDDHILPFAAWDILMFEAKTGAYRIYLDEDWFRLDANLLREALEITLIDQTHQFVPPPSGKTSVIGPGRICTSYPDFFVDMANLGSPTKKGKKTKPHVIPYFQFTKLIIYYLERHHNIHQRSGSPINLAEDDLSLGNLKNAPYYNAYLEMVAKREWKIAAKKEGGKKKTDPKADKPMKPAPAKQAKPATAKQSKLKPVKEKQTPTTKEALNGPSTQPQDDTSANIVRETPSPANAEIGVDADKAGSDPGKTPESRPLPDDDKIDEDQSRLDPCKKSFHPLSTPIIDLSPPKPVASPLLEPFIAVTTTETTTTTIPLPPTLQQQSTTNSELVARVTALEKKFSDFKQISQTLDNKTLNLGSRVFTLELWNLPHKINQIIHEVVKEAAHVAFQAPLRDRFRELPEADMKEIRHRWMFESGSCKSLIEHVPLYEALKASMEWENKDEFLAEKDKSQKRRHNDQDPPPLPPDSYLSKKKRHDFDTSGSKQPPAPHIKKRYGYAYLREIIICRANYNEYKISEADFKNLHPNDFEDLYLLHLQGKLNHLPGLDEVHLYNAINLWIKNIVIRQHVGDLQLGIESYQTKLNLTESRWDASGFLFKEDYTIVSKPLVIQR</sequence>
<feature type="region of interest" description="Disordered" evidence="1">
    <location>
        <begin position="826"/>
        <end position="866"/>
    </location>
</feature>
<protein>
    <submittedName>
        <fullName evidence="2">Uncharacterized protein</fullName>
    </submittedName>
</protein>
<evidence type="ECO:0000256" key="1">
    <source>
        <dbReference type="SAM" id="MobiDB-lite"/>
    </source>
</evidence>
<dbReference type="EMBL" id="BKCJ010011006">
    <property type="protein sequence ID" value="GEU94140.1"/>
    <property type="molecule type" value="Genomic_DNA"/>
</dbReference>
<feature type="compositionally biased region" description="Low complexity" evidence="1">
    <location>
        <begin position="556"/>
        <end position="568"/>
    </location>
</feature>
<feature type="compositionally biased region" description="Basic and acidic residues" evidence="1">
    <location>
        <begin position="616"/>
        <end position="650"/>
    </location>
</feature>
<gene>
    <name evidence="2" type="ORF">Tci_066118</name>
</gene>
<accession>A0A6L2P6T1</accession>
<feature type="region of interest" description="Disordered" evidence="1">
    <location>
        <begin position="538"/>
        <end position="659"/>
    </location>
</feature>
<name>A0A6L2P6T1_TANCI</name>
<feature type="region of interest" description="Disordered" evidence="1">
    <location>
        <begin position="108"/>
        <end position="127"/>
    </location>
</feature>
<reference evidence="2" key="1">
    <citation type="journal article" date="2019" name="Sci. Rep.">
        <title>Draft genome of Tanacetum cinerariifolium, the natural source of mosquito coil.</title>
        <authorList>
            <person name="Yamashiro T."/>
            <person name="Shiraishi A."/>
            <person name="Satake H."/>
            <person name="Nakayama K."/>
        </authorList>
    </citation>
    <scope>NUCLEOTIDE SEQUENCE</scope>
</reference>
<feature type="compositionally biased region" description="Basic and acidic residues" evidence="1">
    <location>
        <begin position="538"/>
        <end position="553"/>
    </location>
</feature>
<feature type="compositionally biased region" description="Polar residues" evidence="1">
    <location>
        <begin position="579"/>
        <end position="600"/>
    </location>
</feature>
<dbReference type="AlphaFoldDB" id="A0A6L2P6T1"/>
<evidence type="ECO:0000313" key="2">
    <source>
        <dbReference type="EMBL" id="GEU94140.1"/>
    </source>
</evidence>
<comment type="caution">
    <text evidence="2">The sequence shown here is derived from an EMBL/GenBank/DDBJ whole genome shotgun (WGS) entry which is preliminary data.</text>
</comment>